<dbReference type="Proteomes" id="UP000011760">
    <property type="component" value="Chromosome"/>
</dbReference>
<dbReference type="InterPro" id="IPR029044">
    <property type="entry name" value="Nucleotide-diphossugar_trans"/>
</dbReference>
<protein>
    <submittedName>
        <fullName evidence="5">Putative glycosyltransferase</fullName>
    </submittedName>
</protein>
<dbReference type="SUPFAM" id="SSF53448">
    <property type="entry name" value="Nucleotide-diphospho-sugar transferases"/>
    <property type="match status" value="1"/>
</dbReference>
<dbReference type="eggNOG" id="COG1215">
    <property type="taxonomic scope" value="Bacteria"/>
</dbReference>
<feature type="domain" description="Glycosyltransferase 2-like" evidence="4">
    <location>
        <begin position="7"/>
        <end position="122"/>
    </location>
</feature>
<keyword evidence="3 5" id="KW-0808">Transferase</keyword>
<dbReference type="Pfam" id="PF00535">
    <property type="entry name" value="Glycos_transf_2"/>
    <property type="match status" value="1"/>
</dbReference>
<organism evidence="5 6">
    <name type="scientific">Corynebacterium callunae DSM 20147</name>
    <dbReference type="NCBI Taxonomy" id="1121353"/>
    <lineage>
        <taxon>Bacteria</taxon>
        <taxon>Bacillati</taxon>
        <taxon>Actinomycetota</taxon>
        <taxon>Actinomycetes</taxon>
        <taxon>Mycobacteriales</taxon>
        <taxon>Corynebacteriaceae</taxon>
        <taxon>Corynebacterium</taxon>
    </lineage>
</organism>
<keyword evidence="6" id="KW-1185">Reference proteome</keyword>
<sequence>MILIKASVIMAEFNTDYKKLIQSIDSLLRQSFQEFEIILIDDCGHIDLGQVVLHFNDPRIRIIKNDRNRGLPYSLNRAIKESKAEIIFRMDTDDIALSNRFEKQFNFLNQNPDIDVVGSCANQLSDGIVVGKIGKPGEKGAREIMRGDSLIHPSVAFRKSSVEKVGGYPNRNRAEDLALWCELLLNGSKLFVMEDVLLNYRVDSLDYQKRRMRHRKGEIQTRLYYYPKLNAGPLEYLRIIKSIIAGILPPVLIRFYRNRLIVKNE</sequence>
<dbReference type="InterPro" id="IPR001173">
    <property type="entry name" value="Glyco_trans_2-like"/>
</dbReference>
<dbReference type="Gene3D" id="3.90.550.10">
    <property type="entry name" value="Spore Coat Polysaccharide Biosynthesis Protein SpsA, Chain A"/>
    <property type="match status" value="1"/>
</dbReference>
<evidence type="ECO:0000313" key="6">
    <source>
        <dbReference type="Proteomes" id="UP000011760"/>
    </source>
</evidence>
<evidence type="ECO:0000256" key="3">
    <source>
        <dbReference type="ARBA" id="ARBA00022679"/>
    </source>
</evidence>
<dbReference type="STRING" id="1121353.H924_01570"/>
<dbReference type="KEGG" id="ccn:H924_01570"/>
<dbReference type="PANTHER" id="PTHR43685">
    <property type="entry name" value="GLYCOSYLTRANSFERASE"/>
    <property type="match status" value="1"/>
</dbReference>
<proteinExistence type="inferred from homology"/>
<dbReference type="HOGENOM" id="CLU_025996_0_9_11"/>
<name>M1UX73_9CORY</name>
<dbReference type="PATRIC" id="fig|1121353.3.peg.327"/>
<dbReference type="InterPro" id="IPR050834">
    <property type="entry name" value="Glycosyltransf_2"/>
</dbReference>
<comment type="similarity">
    <text evidence="1">Belongs to the glycosyltransferase 2 family.</text>
</comment>
<evidence type="ECO:0000256" key="2">
    <source>
        <dbReference type="ARBA" id="ARBA00022676"/>
    </source>
</evidence>
<dbReference type="PANTHER" id="PTHR43685:SF5">
    <property type="entry name" value="GLYCOSYLTRANSFERASE EPSE-RELATED"/>
    <property type="match status" value="1"/>
</dbReference>
<dbReference type="AlphaFoldDB" id="M1UX73"/>
<evidence type="ECO:0000256" key="1">
    <source>
        <dbReference type="ARBA" id="ARBA00006739"/>
    </source>
</evidence>
<accession>M1UX73</accession>
<evidence type="ECO:0000313" key="5">
    <source>
        <dbReference type="EMBL" id="AGG65768.1"/>
    </source>
</evidence>
<dbReference type="GO" id="GO:0016757">
    <property type="term" value="F:glycosyltransferase activity"/>
    <property type="evidence" value="ECO:0007669"/>
    <property type="project" value="UniProtKB-KW"/>
</dbReference>
<dbReference type="EMBL" id="CP004354">
    <property type="protein sequence ID" value="AGG65768.1"/>
    <property type="molecule type" value="Genomic_DNA"/>
</dbReference>
<evidence type="ECO:0000259" key="4">
    <source>
        <dbReference type="Pfam" id="PF00535"/>
    </source>
</evidence>
<reference evidence="5 6" key="1">
    <citation type="submission" date="2013-02" db="EMBL/GenBank/DDBJ databases">
        <title>The complete genome sequence of Corynebacterium callunae DSM 20147.</title>
        <authorList>
            <person name="Ruckert C."/>
            <person name="Albersmeier A."/>
            <person name="Kalinowski J."/>
        </authorList>
    </citation>
    <scope>NUCLEOTIDE SEQUENCE [LARGE SCALE GENOMIC DNA]</scope>
    <source>
        <strain evidence="5 6">DSM 20147</strain>
    </source>
</reference>
<keyword evidence="2" id="KW-0328">Glycosyltransferase</keyword>
<gene>
    <name evidence="5" type="ORF">H924_01570</name>
</gene>